<keyword evidence="3" id="KW-1185">Reference proteome</keyword>
<dbReference type="RefSeq" id="WP_271092790.1">
    <property type="nucleotide sequence ID" value="NZ_JAPJZH010000044.1"/>
</dbReference>
<feature type="domain" description="CdiI C-terminal" evidence="1">
    <location>
        <begin position="37"/>
        <end position="140"/>
    </location>
</feature>
<organism evidence="2 3">
    <name type="scientific">Hoeflea poritis</name>
    <dbReference type="NCBI Taxonomy" id="2993659"/>
    <lineage>
        <taxon>Bacteria</taxon>
        <taxon>Pseudomonadati</taxon>
        <taxon>Pseudomonadota</taxon>
        <taxon>Alphaproteobacteria</taxon>
        <taxon>Hyphomicrobiales</taxon>
        <taxon>Rhizobiaceae</taxon>
        <taxon>Hoeflea</taxon>
    </lineage>
</organism>
<proteinExistence type="predicted"/>
<dbReference type="InterPro" id="IPR053755">
    <property type="entry name" value="CDI_immunity_sf"/>
</dbReference>
<name>A0ABT4VW42_9HYPH</name>
<dbReference type="EMBL" id="JAPJZH010000044">
    <property type="protein sequence ID" value="MDA4848908.1"/>
    <property type="molecule type" value="Genomic_DNA"/>
</dbReference>
<evidence type="ECO:0000313" key="2">
    <source>
        <dbReference type="EMBL" id="MDA4848908.1"/>
    </source>
</evidence>
<protein>
    <recommendedName>
        <fullName evidence="1">CdiI C-terminal domain-containing protein</fullName>
    </recommendedName>
</protein>
<accession>A0ABT4VW42</accession>
<reference evidence="2" key="1">
    <citation type="submission" date="2022-11" db="EMBL/GenBank/DDBJ databases">
        <title>Hoeflea poritis sp. nov., isolated from scleractinian coral Porites lutea.</title>
        <authorList>
            <person name="Zhang G."/>
            <person name="Wei Q."/>
            <person name="Cai L."/>
        </authorList>
    </citation>
    <scope>NUCLEOTIDE SEQUENCE</scope>
    <source>
        <strain evidence="2">E7-10</strain>
    </source>
</reference>
<dbReference type="InterPro" id="IPR040509">
    <property type="entry name" value="CdiI_C"/>
</dbReference>
<comment type="caution">
    <text evidence="2">The sequence shown here is derived from an EMBL/GenBank/DDBJ whole genome shotgun (WGS) entry which is preliminary data.</text>
</comment>
<evidence type="ECO:0000259" key="1">
    <source>
        <dbReference type="Pfam" id="PF18228"/>
    </source>
</evidence>
<sequence>MSTLSINLSNKSHVLGGIIVSDGSIRIGEFEEKFQTSLSYWNRERYFCQWKEALTRLIDGEKCSAIITNMYDPSIANFIIWWPIYAIGEKVHFQNQVLLLAELEKTFDESDPYKSIPKRETISEDGEKISEWIIGISEVEPCLGLLTNH</sequence>
<dbReference type="Proteomes" id="UP001148313">
    <property type="component" value="Unassembled WGS sequence"/>
</dbReference>
<evidence type="ECO:0000313" key="3">
    <source>
        <dbReference type="Proteomes" id="UP001148313"/>
    </source>
</evidence>
<dbReference type="Gene3D" id="3.30.2450.20">
    <property type="match status" value="1"/>
</dbReference>
<dbReference type="Pfam" id="PF18228">
    <property type="entry name" value="CdiI_N"/>
    <property type="match status" value="1"/>
</dbReference>
<gene>
    <name evidence="2" type="ORF">OOZ53_26420</name>
</gene>
<dbReference type="CDD" id="cd20699">
    <property type="entry name" value="CdiI_ECL-like"/>
    <property type="match status" value="1"/>
</dbReference>